<gene>
    <name evidence="11" type="ORF">KDK67_10950</name>
</gene>
<reference evidence="11" key="1">
    <citation type="journal article" date="2021" name="mSystems">
        <title>Bacteria and Archaea Synergistically Convert Glycine Betaine to Biogenic Methane in the Formosa Cold Seep of the South China Sea.</title>
        <authorList>
            <person name="Li L."/>
            <person name="Zhang W."/>
            <person name="Zhang S."/>
            <person name="Song L."/>
            <person name="Sun Q."/>
            <person name="Zhang H."/>
            <person name="Xiang H."/>
            <person name="Dong X."/>
        </authorList>
    </citation>
    <scope>NUCLEOTIDE SEQUENCE</scope>
    <source>
        <strain evidence="11">LLY</strain>
    </source>
</reference>
<dbReference type="InterPro" id="IPR043502">
    <property type="entry name" value="DNA/RNA_pol_sf"/>
</dbReference>
<sequence length="890" mass="102172">MSKIAVRGYTQKMKKSSGNPFFKPRDDPLRHERVFVFDTETTIDQYQNFKTGYFKIKQDGYIQHEGMFYDAAMLNDNENKVCEVYTSKHDIPLYTLNEFIDEVFYPEVFGLKTLCVGFNLPFDISRISKRVGDSRGRNKGGFTFTLSENRFNPPIVVKKMGDAYNFQFTSTKINKGKDRFSGYFLDAQKLAEVLLQSKRISLDKAGQKLNTKSKKMKGIEHGKVTEKYIDYLIADVETTYQVYEKLIDELDLYQINIPPTKIFSSASIGKYTLRQLGIQSFLDLNPEFPSETIGNIMTSYYGGRCECKIRKEPVKVTTLDFTSMYPTVTMEMDLWKFMIAESLETKDVTDEIKGMLSNLTLTCLQNKANWKDFVVMVKLQLDNDVLPVRMDYKGTNTGYNVGVNYLSSDNELWYALPDVISSVLLTGKVPKIIEAIRYIPKGIQKGLRKSKILGIEIDPSKDNLVQVLVEERQNLKIQLKTIDKEKLEYQQLKSRAQAIKILVNAMSYGIFIELNPEDKISDIQVYGLDDFNTSENRFEKAGNYFHPLLAVMITAGSKLFLAIAEAKVKELGSVHAYMDTDSIFVPPEHAQEIIDYFQPLNPYSLDIDLLKAEKVDVWFYGISSKRYALYTYENEEIKFMEGERSFKLHGLGHLTNPFPKAVDDWQAEIWEDILMLHYGLISELDIEEKYSGLYAISRLTVSNANVLHRFDTINKGKDWKDMIKPFNFYLVGFQVAEEDGKAVKPLAPYSNDPQKAVYEPFIDYATGDIKEGSHYFKPLSRTIMQYVEHLEHKFDGEIGVLERKHVHADGVIYIGKEANNIDEQELDVKKAQDFVDVEGIKRMILEMSQKEAEGLGVGRSTFQEIKKRIRENGNVNLNTIAVRCLIESLN</sequence>
<dbReference type="GO" id="GO:0000166">
    <property type="term" value="F:nucleotide binding"/>
    <property type="evidence" value="ECO:0007669"/>
    <property type="project" value="InterPro"/>
</dbReference>
<evidence type="ECO:0000259" key="10">
    <source>
        <dbReference type="Pfam" id="PF03175"/>
    </source>
</evidence>
<evidence type="ECO:0000256" key="4">
    <source>
        <dbReference type="ARBA" id="ARBA00022705"/>
    </source>
</evidence>
<organism evidence="11 12">
    <name type="scientific">Methanococcoides seepicolus</name>
    <dbReference type="NCBI Taxonomy" id="2828780"/>
    <lineage>
        <taxon>Archaea</taxon>
        <taxon>Methanobacteriati</taxon>
        <taxon>Methanobacteriota</taxon>
        <taxon>Stenosarchaea group</taxon>
        <taxon>Methanomicrobia</taxon>
        <taxon>Methanosarcinales</taxon>
        <taxon>Methanosarcinaceae</taxon>
        <taxon>Methanococcoides</taxon>
    </lineage>
</organism>
<keyword evidence="9" id="KW-0175">Coiled coil</keyword>
<evidence type="ECO:0000313" key="11">
    <source>
        <dbReference type="EMBL" id="MCM1987492.1"/>
    </source>
</evidence>
<keyword evidence="12" id="KW-1185">Reference proteome</keyword>
<keyword evidence="5 8" id="KW-0239">DNA-directed DNA polymerase</keyword>
<evidence type="ECO:0000256" key="8">
    <source>
        <dbReference type="RuleBase" id="RU000442"/>
    </source>
</evidence>
<evidence type="ECO:0000256" key="2">
    <source>
        <dbReference type="ARBA" id="ARBA00022679"/>
    </source>
</evidence>
<name>A0A9E5DC52_9EURY</name>
<dbReference type="Gene3D" id="1.10.287.690">
    <property type="entry name" value="Helix hairpin bin"/>
    <property type="match status" value="1"/>
</dbReference>
<comment type="catalytic activity">
    <reaction evidence="7 8">
        <text>DNA(n) + a 2'-deoxyribonucleoside 5'-triphosphate = DNA(n+1) + diphosphate</text>
        <dbReference type="Rhea" id="RHEA:22508"/>
        <dbReference type="Rhea" id="RHEA-COMP:17339"/>
        <dbReference type="Rhea" id="RHEA-COMP:17340"/>
        <dbReference type="ChEBI" id="CHEBI:33019"/>
        <dbReference type="ChEBI" id="CHEBI:61560"/>
        <dbReference type="ChEBI" id="CHEBI:173112"/>
        <dbReference type="EC" id="2.7.7.7"/>
    </reaction>
</comment>
<dbReference type="PROSITE" id="PS00116">
    <property type="entry name" value="DNA_POLYMERASE_B"/>
    <property type="match status" value="1"/>
</dbReference>
<protein>
    <recommendedName>
        <fullName evidence="8">DNA polymerase</fullName>
        <ecNumber evidence="8">2.7.7.7</ecNumber>
    </recommendedName>
</protein>
<evidence type="ECO:0000313" key="12">
    <source>
        <dbReference type="Proteomes" id="UP001056766"/>
    </source>
</evidence>
<dbReference type="GO" id="GO:0003677">
    <property type="term" value="F:DNA binding"/>
    <property type="evidence" value="ECO:0007669"/>
    <property type="project" value="UniProtKB-KW"/>
</dbReference>
<dbReference type="GO" id="GO:0006260">
    <property type="term" value="P:DNA replication"/>
    <property type="evidence" value="ECO:0007669"/>
    <property type="project" value="UniProtKB-KW"/>
</dbReference>
<dbReference type="InterPro" id="IPR017964">
    <property type="entry name" value="DNA-dir_DNA_pol_B_CS"/>
</dbReference>
<dbReference type="Pfam" id="PF03175">
    <property type="entry name" value="DNA_pol_B_2"/>
    <property type="match status" value="1"/>
</dbReference>
<dbReference type="AlphaFoldDB" id="A0A9E5DC52"/>
<feature type="coiled-coil region" evidence="9">
    <location>
        <begin position="465"/>
        <end position="502"/>
    </location>
</feature>
<dbReference type="GO" id="GO:0003887">
    <property type="term" value="F:DNA-directed DNA polymerase activity"/>
    <property type="evidence" value="ECO:0007669"/>
    <property type="project" value="UniProtKB-KW"/>
</dbReference>
<proteinExistence type="inferred from homology"/>
<dbReference type="SUPFAM" id="SSF56672">
    <property type="entry name" value="DNA/RNA polymerases"/>
    <property type="match status" value="1"/>
</dbReference>
<dbReference type="InterPro" id="IPR006172">
    <property type="entry name" value="DNA-dir_DNA_pol_B"/>
</dbReference>
<evidence type="ECO:0000256" key="7">
    <source>
        <dbReference type="ARBA" id="ARBA00049244"/>
    </source>
</evidence>
<dbReference type="SMART" id="SM00486">
    <property type="entry name" value="POLBc"/>
    <property type="match status" value="1"/>
</dbReference>
<feature type="domain" description="DNA-directed DNA polymerase family B mitochondria/virus" evidence="10">
    <location>
        <begin position="158"/>
        <end position="355"/>
    </location>
</feature>
<dbReference type="RefSeq" id="WP_250868848.1">
    <property type="nucleotide sequence ID" value="NZ_JAGSOI010000052.1"/>
</dbReference>
<dbReference type="Gene3D" id="3.90.1600.10">
    <property type="entry name" value="Palm domain of DNA polymerase"/>
    <property type="match status" value="1"/>
</dbReference>
<keyword evidence="3 8" id="KW-0548">Nucleotidyltransferase</keyword>
<keyword evidence="6 8" id="KW-0238">DNA-binding</keyword>
<dbReference type="Proteomes" id="UP001056766">
    <property type="component" value="Unassembled WGS sequence"/>
</dbReference>
<accession>A0A9E5DC52</accession>
<evidence type="ECO:0000256" key="6">
    <source>
        <dbReference type="ARBA" id="ARBA00023125"/>
    </source>
</evidence>
<reference evidence="11" key="2">
    <citation type="submission" date="2021-04" db="EMBL/GenBank/DDBJ databases">
        <authorList>
            <person name="Dong X."/>
        </authorList>
    </citation>
    <scope>NUCLEOTIDE SEQUENCE</scope>
    <source>
        <strain evidence="11">LLY</strain>
    </source>
</reference>
<keyword evidence="4 8" id="KW-0235">DNA replication</keyword>
<dbReference type="EMBL" id="JAGSOI010000052">
    <property type="protein sequence ID" value="MCM1987492.1"/>
    <property type="molecule type" value="Genomic_DNA"/>
</dbReference>
<evidence type="ECO:0000256" key="1">
    <source>
        <dbReference type="ARBA" id="ARBA00005755"/>
    </source>
</evidence>
<comment type="similarity">
    <text evidence="1 8">Belongs to the DNA polymerase type-B family.</text>
</comment>
<evidence type="ECO:0000256" key="9">
    <source>
        <dbReference type="SAM" id="Coils"/>
    </source>
</evidence>
<evidence type="ECO:0000256" key="3">
    <source>
        <dbReference type="ARBA" id="ARBA00022695"/>
    </source>
</evidence>
<dbReference type="InterPro" id="IPR004868">
    <property type="entry name" value="DNA-dir_DNA_pol_B_mt/vir"/>
</dbReference>
<keyword evidence="2 8" id="KW-0808">Transferase</keyword>
<dbReference type="InterPro" id="IPR023211">
    <property type="entry name" value="DNA_pol_palm_dom_sf"/>
</dbReference>
<dbReference type="EC" id="2.7.7.7" evidence="8"/>
<comment type="caution">
    <text evidence="11">The sequence shown here is derived from an EMBL/GenBank/DDBJ whole genome shotgun (WGS) entry which is preliminary data.</text>
</comment>
<evidence type="ECO:0000256" key="5">
    <source>
        <dbReference type="ARBA" id="ARBA00022932"/>
    </source>
</evidence>